<dbReference type="EMBL" id="JALLPB020000516">
    <property type="protein sequence ID" value="KAL3808372.1"/>
    <property type="molecule type" value="Genomic_DNA"/>
</dbReference>
<evidence type="ECO:0000313" key="3">
    <source>
        <dbReference type="Proteomes" id="UP001530377"/>
    </source>
</evidence>
<evidence type="ECO:0000259" key="1">
    <source>
        <dbReference type="Pfam" id="PF01814"/>
    </source>
</evidence>
<dbReference type="Gene3D" id="1.20.120.520">
    <property type="entry name" value="nmb1532 protein domain like"/>
    <property type="match status" value="1"/>
</dbReference>
<dbReference type="Proteomes" id="UP001530377">
    <property type="component" value="Unassembled WGS sequence"/>
</dbReference>
<reference evidence="2 3" key="1">
    <citation type="submission" date="2024-10" db="EMBL/GenBank/DDBJ databases">
        <title>Updated reference genomes for cyclostephanoid diatoms.</title>
        <authorList>
            <person name="Roberts W.R."/>
            <person name="Alverson A.J."/>
        </authorList>
    </citation>
    <scope>NUCLEOTIDE SEQUENCE [LARGE SCALE GENOMIC DNA]</scope>
    <source>
        <strain evidence="2 3">AJA228-03</strain>
    </source>
</reference>
<name>A0ABD3R7L8_9STRA</name>
<sequence>MSDRAATTSASIEGGKKCLAIVDKLSSEVFNSDFPPVDWADMSLLGPHEAIRRQMTMMTRSVRAIPDDPAEDELWKVTLFARWYTEYFFVSVEEHHDAEEKIYFPWIKSKSEYPEGEFHASHESLSSEMKGMRVACETIRMRQGRGCEDEIALLKDVVPAFERNMLAHLREEEETIPELLRKNFTREEEGEVVGRIAQAGGLTLTERFFPAILLAMREWAASDFYDELLASMPPPVRELVFEQYLPNFENVVVPMRDAPTLEEKPASTVSIMDG</sequence>
<evidence type="ECO:0000313" key="2">
    <source>
        <dbReference type="EMBL" id="KAL3808372.1"/>
    </source>
</evidence>
<dbReference type="AlphaFoldDB" id="A0ABD3R7L8"/>
<comment type="caution">
    <text evidence="2">The sequence shown here is derived from an EMBL/GenBank/DDBJ whole genome shotgun (WGS) entry which is preliminary data.</text>
</comment>
<dbReference type="CDD" id="cd12108">
    <property type="entry name" value="Hr-like"/>
    <property type="match status" value="1"/>
</dbReference>
<protein>
    <recommendedName>
        <fullName evidence="1">Hemerythrin-like domain-containing protein</fullName>
    </recommendedName>
</protein>
<dbReference type="InterPro" id="IPR012312">
    <property type="entry name" value="Hemerythrin-like"/>
</dbReference>
<gene>
    <name evidence="2" type="ORF">ACHAXA_005343</name>
</gene>
<dbReference type="Pfam" id="PF01814">
    <property type="entry name" value="Hemerythrin"/>
    <property type="match status" value="1"/>
</dbReference>
<organism evidence="2 3">
    <name type="scientific">Cyclostephanos tholiformis</name>
    <dbReference type="NCBI Taxonomy" id="382380"/>
    <lineage>
        <taxon>Eukaryota</taxon>
        <taxon>Sar</taxon>
        <taxon>Stramenopiles</taxon>
        <taxon>Ochrophyta</taxon>
        <taxon>Bacillariophyta</taxon>
        <taxon>Coscinodiscophyceae</taxon>
        <taxon>Thalassiosirophycidae</taxon>
        <taxon>Stephanodiscales</taxon>
        <taxon>Stephanodiscaceae</taxon>
        <taxon>Cyclostephanos</taxon>
    </lineage>
</organism>
<proteinExistence type="predicted"/>
<feature type="domain" description="Hemerythrin-like" evidence="1">
    <location>
        <begin position="47"/>
        <end position="176"/>
    </location>
</feature>
<keyword evidence="3" id="KW-1185">Reference proteome</keyword>
<accession>A0ABD3R7L8</accession>